<protein>
    <recommendedName>
        <fullName evidence="2">Amidohydrolase 3 domain-containing protein</fullName>
    </recommendedName>
</protein>
<gene>
    <name evidence="3" type="ORF">D0Y53_07480</name>
</gene>
<name>A0A372DLU5_9GAMM</name>
<dbReference type="EMBL" id="QVPD01000006">
    <property type="protein sequence ID" value="RFP60533.1"/>
    <property type="molecule type" value="Genomic_DNA"/>
</dbReference>
<proteinExistence type="predicted"/>
<dbReference type="PANTHER" id="PTHR22642">
    <property type="entry name" value="IMIDAZOLONEPROPIONASE"/>
    <property type="match status" value="1"/>
</dbReference>
<feature type="chain" id="PRO_5016884920" description="Amidohydrolase 3 domain-containing protein" evidence="1">
    <location>
        <begin position="17"/>
        <end position="532"/>
    </location>
</feature>
<dbReference type="Gene3D" id="3.20.20.140">
    <property type="entry name" value="Metal-dependent hydrolases"/>
    <property type="match status" value="1"/>
</dbReference>
<dbReference type="Gene3D" id="3.10.310.70">
    <property type="match status" value="1"/>
</dbReference>
<feature type="signal peptide" evidence="1">
    <location>
        <begin position="1"/>
        <end position="16"/>
    </location>
</feature>
<dbReference type="Proteomes" id="UP000262917">
    <property type="component" value="Unassembled WGS sequence"/>
</dbReference>
<dbReference type="OrthoDB" id="9031471at2"/>
<keyword evidence="1" id="KW-0732">Signal</keyword>
<evidence type="ECO:0000313" key="4">
    <source>
        <dbReference type="Proteomes" id="UP000262917"/>
    </source>
</evidence>
<dbReference type="RefSeq" id="WP_117202593.1">
    <property type="nucleotide sequence ID" value="NZ_JBHTBK010000018.1"/>
</dbReference>
<dbReference type="AlphaFoldDB" id="A0A372DLU5"/>
<evidence type="ECO:0000259" key="2">
    <source>
        <dbReference type="Pfam" id="PF07969"/>
    </source>
</evidence>
<dbReference type="InterPro" id="IPR013108">
    <property type="entry name" value="Amidohydro_3"/>
</dbReference>
<evidence type="ECO:0000313" key="3">
    <source>
        <dbReference type="EMBL" id="RFP60533.1"/>
    </source>
</evidence>
<organism evidence="3 4">
    <name type="scientific">Cognatiluteimonas weifangensis</name>
    <dbReference type="NCBI Taxonomy" id="2303539"/>
    <lineage>
        <taxon>Bacteria</taxon>
        <taxon>Pseudomonadati</taxon>
        <taxon>Pseudomonadota</taxon>
        <taxon>Gammaproteobacteria</taxon>
        <taxon>Lysobacterales</taxon>
        <taxon>Lysobacteraceae</taxon>
        <taxon>Cognatiluteimonas</taxon>
    </lineage>
</organism>
<sequence length="532" mass="56103">MRRLFASFLLFASAQAACVDLVLHNGKLWTGDEAQPVASAIAIDDGRIVAVGDDARILQLAGADTRRIDLQGRRVVPGINDAHTHVTVGLASLDLKVDRAGGSAAVRAALAAQPRDGDRWLTADIGMDVLADPAMRRRQLDALHPTRPVLLTGWTGHGALLNSAALQALGLSPARVPPGGWLGRDAAGDADGRVYEYAQWSPRTQLPPRPQRLRQVIADETAMLLKLGVTSIQNMAIGTSIPDFIAAWRDSGTPLRVRVIRTPLATAPGQPPADLELPRVDPAHPAITVSGTKWILDGTPMEHGAAMRHAYADGSHGRLNFSQAEIAALLSEIFARGDQPLLHVSGDATLAAVLDAMQAVAAPAAWQALRPRIEHGEGLAPDLMLRARAFGIVLVQNPSHFMLPAAESAYMQAHALQPLAAVAAAGIPLALGSDGPPSPWLNMLFASHPVSRPDQTLSREQVLRAYTAGSAFAEFAEGHKGRLAPGYAADLAVLSQDVLDPSLPADALPATTSLLTLVAGAVAWRDPGFATD</sequence>
<evidence type="ECO:0000256" key="1">
    <source>
        <dbReference type="SAM" id="SignalP"/>
    </source>
</evidence>
<dbReference type="Gene3D" id="2.30.40.10">
    <property type="entry name" value="Urease, subunit C, domain 1"/>
    <property type="match status" value="1"/>
</dbReference>
<keyword evidence="4" id="KW-1185">Reference proteome</keyword>
<dbReference type="InterPro" id="IPR011059">
    <property type="entry name" value="Metal-dep_hydrolase_composite"/>
</dbReference>
<dbReference type="InterPro" id="IPR032466">
    <property type="entry name" value="Metal_Hydrolase"/>
</dbReference>
<dbReference type="GO" id="GO:0016810">
    <property type="term" value="F:hydrolase activity, acting on carbon-nitrogen (but not peptide) bonds"/>
    <property type="evidence" value="ECO:0007669"/>
    <property type="project" value="InterPro"/>
</dbReference>
<feature type="domain" description="Amidohydrolase 3" evidence="2">
    <location>
        <begin position="68"/>
        <end position="522"/>
    </location>
</feature>
<reference evidence="3 4" key="1">
    <citation type="submission" date="2018-08" db="EMBL/GenBank/DDBJ databases">
        <title>Lysobacter weifangensis sp. nov., a new member of the family 'Xanthomonadaceae', isolated from soil in a farmland.</title>
        <authorList>
            <person name="Zhao H."/>
        </authorList>
    </citation>
    <scope>NUCLEOTIDE SEQUENCE [LARGE SCALE GENOMIC DNA]</scope>
    <source>
        <strain evidence="3 4">WF-2</strain>
    </source>
</reference>
<dbReference type="Pfam" id="PF07969">
    <property type="entry name" value="Amidohydro_3"/>
    <property type="match status" value="1"/>
</dbReference>
<accession>A0A372DLU5</accession>
<dbReference type="PANTHER" id="PTHR22642:SF2">
    <property type="entry name" value="PROTEIN LONG AFTER FAR-RED 3"/>
    <property type="match status" value="1"/>
</dbReference>
<comment type="caution">
    <text evidence="3">The sequence shown here is derived from an EMBL/GenBank/DDBJ whole genome shotgun (WGS) entry which is preliminary data.</text>
</comment>
<dbReference type="SUPFAM" id="SSF51338">
    <property type="entry name" value="Composite domain of metallo-dependent hydrolases"/>
    <property type="match status" value="1"/>
</dbReference>
<dbReference type="SUPFAM" id="SSF51556">
    <property type="entry name" value="Metallo-dependent hydrolases"/>
    <property type="match status" value="1"/>
</dbReference>